<evidence type="ECO:0000313" key="3">
    <source>
        <dbReference type="Proteomes" id="UP000643405"/>
    </source>
</evidence>
<reference evidence="2" key="1">
    <citation type="submission" date="2020-09" db="EMBL/GenBank/DDBJ databases">
        <title>Genome seq and assembly of Tianweitania sp.</title>
        <authorList>
            <person name="Chhetri G."/>
        </authorList>
    </citation>
    <scope>NUCLEOTIDE SEQUENCE</scope>
    <source>
        <strain evidence="2">Rool2</strain>
    </source>
</reference>
<sequence>MASIPNQTIQAMNPPQALPAREMVFFNASHWARCPLFRQAAARYDFPMIKGPPITRATAGWLALGTAAFAAVSGLAFALWMENSAAIFLSTVEAGLSWCF</sequence>
<keyword evidence="3" id="KW-1185">Reference proteome</keyword>
<proteinExistence type="predicted"/>
<comment type="caution">
    <text evidence="2">The sequence shown here is derived from an EMBL/GenBank/DDBJ whole genome shotgun (WGS) entry which is preliminary data.</text>
</comment>
<feature type="transmembrane region" description="Helical" evidence="1">
    <location>
        <begin position="58"/>
        <end position="81"/>
    </location>
</feature>
<accession>A0A8J6PG99</accession>
<name>A0A8J6PG99_9HYPH</name>
<dbReference type="RefSeq" id="WP_188164498.1">
    <property type="nucleotide sequence ID" value="NZ_JACVVX010000002.1"/>
</dbReference>
<dbReference type="Proteomes" id="UP000643405">
    <property type="component" value="Unassembled WGS sequence"/>
</dbReference>
<evidence type="ECO:0000256" key="1">
    <source>
        <dbReference type="SAM" id="Phobius"/>
    </source>
</evidence>
<dbReference type="EMBL" id="JACVVX010000002">
    <property type="protein sequence ID" value="MBD0414739.1"/>
    <property type="molecule type" value="Genomic_DNA"/>
</dbReference>
<protein>
    <submittedName>
        <fullName evidence="2">Uncharacterized protein</fullName>
    </submittedName>
</protein>
<keyword evidence="1" id="KW-1133">Transmembrane helix</keyword>
<evidence type="ECO:0000313" key="2">
    <source>
        <dbReference type="EMBL" id="MBD0414739.1"/>
    </source>
</evidence>
<dbReference type="AlphaFoldDB" id="A0A8J6PG99"/>
<organism evidence="2 3">
    <name type="scientific">Oryzicola mucosus</name>
    <dbReference type="NCBI Taxonomy" id="2767425"/>
    <lineage>
        <taxon>Bacteria</taxon>
        <taxon>Pseudomonadati</taxon>
        <taxon>Pseudomonadota</taxon>
        <taxon>Alphaproteobacteria</taxon>
        <taxon>Hyphomicrobiales</taxon>
        <taxon>Phyllobacteriaceae</taxon>
        <taxon>Oryzicola</taxon>
    </lineage>
</organism>
<keyword evidence="1" id="KW-0472">Membrane</keyword>
<keyword evidence="1" id="KW-0812">Transmembrane</keyword>
<gene>
    <name evidence="2" type="ORF">ICI42_08740</name>
</gene>